<evidence type="ECO:0000256" key="1">
    <source>
        <dbReference type="SAM" id="Phobius"/>
    </source>
</evidence>
<keyword evidence="4" id="KW-1185">Reference proteome</keyword>
<accession>A0ABY6NQE6</accession>
<sequence length="641" mass="72950">MYFKHPELLYALAVLVIPILVHLFQLRKFRSTPFTNVRFLKKAVLQTRKSSRLKKFLVLCTRLLMLACLVLAFAQPYFPPASGAVEETKTLIYLDNSYSMQARGSNGILLKRSVQDLLENIPENEEVTLFTNTEEYRDITAGLLRQKLQETEFSPSELSWEAVSLKAQNLLGARNNLQKNFIAISDFQHLQDSVVPLKNGILTHLVQLSPEQIDNVTIDTAWITNAGLNKTSLEITLSVIGDRQEEVAVGIYNANRMLARKTVDLQGENTGKTTFNLDTDVIPYGRIEIEDNGLQFDNRLYFSINEVAPVKVVVVGDKESEYLQRIFGPSEFELSILPENNLDYNALSRANLVFLNEPEELPFSLVSSLEQLMEDRAVIVIIPPAEGEIEDYNLLLRKLDLPLFGSLSKAENLITDISFEHPLYRSVFNEKVSNFEYPAVQTSYDLKRSLPGILEYQNGAAFLLQQDNIFVFTAALNRENSNFKNSPLIVPTFYNIGNTAISRPQLYNELGKLQKISLQAELQKDEILKLSSSESTFIPQQQSFSNKVELRLEELPKNPGHYDLLQDKKILRSLSFNVPRTESDLVDTRLKEQEGILVHTSVPNAISYIKSVNEVNNLWKWFVIFTLVFLLAEILILKFLK</sequence>
<feature type="transmembrane region" description="Helical" evidence="1">
    <location>
        <begin position="56"/>
        <end position="78"/>
    </location>
</feature>
<organism evidence="3 4">
    <name type="scientific">Salinimicrobium tongyeongense</name>
    <dbReference type="NCBI Taxonomy" id="2809707"/>
    <lineage>
        <taxon>Bacteria</taxon>
        <taxon>Pseudomonadati</taxon>
        <taxon>Bacteroidota</taxon>
        <taxon>Flavobacteriia</taxon>
        <taxon>Flavobacteriales</taxon>
        <taxon>Flavobacteriaceae</taxon>
        <taxon>Salinimicrobium</taxon>
    </lineage>
</organism>
<name>A0ABY6NQE6_9FLAO</name>
<dbReference type="EMBL" id="CP069620">
    <property type="protein sequence ID" value="UZH55131.1"/>
    <property type="molecule type" value="Genomic_DNA"/>
</dbReference>
<dbReference type="InterPro" id="IPR024163">
    <property type="entry name" value="Aerotolerance_reg_N"/>
</dbReference>
<dbReference type="NCBIfam" id="TIGR02226">
    <property type="entry name" value="two_anch"/>
    <property type="match status" value="1"/>
</dbReference>
<dbReference type="Pfam" id="PF07584">
    <property type="entry name" value="BatA"/>
    <property type="match status" value="1"/>
</dbReference>
<feature type="domain" description="Aerotolerance regulator N-terminal" evidence="2">
    <location>
        <begin position="1"/>
        <end position="76"/>
    </location>
</feature>
<gene>
    <name evidence="3" type="ORF">JRG66_14430</name>
</gene>
<dbReference type="InterPro" id="IPR011933">
    <property type="entry name" value="Double_TM_dom"/>
</dbReference>
<keyword evidence="1" id="KW-1133">Transmembrane helix</keyword>
<evidence type="ECO:0000259" key="2">
    <source>
        <dbReference type="Pfam" id="PF07584"/>
    </source>
</evidence>
<dbReference type="Proteomes" id="UP001163981">
    <property type="component" value="Chromosome"/>
</dbReference>
<protein>
    <submittedName>
        <fullName evidence="3">BatA domain-containing protein</fullName>
    </submittedName>
</protein>
<feature type="transmembrane region" description="Helical" evidence="1">
    <location>
        <begin position="618"/>
        <end position="640"/>
    </location>
</feature>
<keyword evidence="1" id="KW-0472">Membrane</keyword>
<evidence type="ECO:0000313" key="4">
    <source>
        <dbReference type="Proteomes" id="UP001163981"/>
    </source>
</evidence>
<dbReference type="PANTHER" id="PTHR37464">
    <property type="entry name" value="BLL2463 PROTEIN"/>
    <property type="match status" value="1"/>
</dbReference>
<reference evidence="3" key="1">
    <citation type="submission" date="2021-02" db="EMBL/GenBank/DDBJ databases">
        <title>Salinimicrobium sp. nov. isolated from seawater in Tongyeong, Republic of Korea.</title>
        <authorList>
            <person name="Lee S.-J."/>
        </authorList>
    </citation>
    <scope>NUCLEOTIDE SEQUENCE</scope>
    <source>
        <strain evidence="3">HN-2-9-2</strain>
    </source>
</reference>
<dbReference type="PANTHER" id="PTHR37464:SF1">
    <property type="entry name" value="BLL2463 PROTEIN"/>
    <property type="match status" value="1"/>
</dbReference>
<evidence type="ECO:0000313" key="3">
    <source>
        <dbReference type="EMBL" id="UZH55131.1"/>
    </source>
</evidence>
<keyword evidence="1" id="KW-0812">Transmembrane</keyword>
<feature type="transmembrane region" description="Helical" evidence="1">
    <location>
        <begin position="6"/>
        <end position="24"/>
    </location>
</feature>
<proteinExistence type="predicted"/>
<dbReference type="RefSeq" id="WP_265163475.1">
    <property type="nucleotide sequence ID" value="NZ_CP069620.1"/>
</dbReference>